<evidence type="ECO:0000313" key="1">
    <source>
        <dbReference type="EMBL" id="KAK3545220.1"/>
    </source>
</evidence>
<proteinExistence type="predicted"/>
<dbReference type="Proteomes" id="UP001274896">
    <property type="component" value="Unassembled WGS sequence"/>
</dbReference>
<dbReference type="AlphaFoldDB" id="A0AAE0R6C6"/>
<name>A0AAE0R6C6_9TELE</name>
<comment type="caution">
    <text evidence="1">The sequence shown here is derived from an EMBL/GenBank/DDBJ whole genome shotgun (WGS) entry which is preliminary data.</text>
</comment>
<protein>
    <recommendedName>
        <fullName evidence="3">Endonuclease/exonuclease/phosphatase domain-containing protein</fullName>
    </recommendedName>
</protein>
<dbReference type="EMBL" id="JAUCMX010000005">
    <property type="protein sequence ID" value="KAK3545220.1"/>
    <property type="molecule type" value="Genomic_DNA"/>
</dbReference>
<accession>A0AAE0R6C6</accession>
<organism evidence="1 2">
    <name type="scientific">Hemibagrus guttatus</name>
    <dbReference type="NCBI Taxonomy" id="175788"/>
    <lineage>
        <taxon>Eukaryota</taxon>
        <taxon>Metazoa</taxon>
        <taxon>Chordata</taxon>
        <taxon>Craniata</taxon>
        <taxon>Vertebrata</taxon>
        <taxon>Euteleostomi</taxon>
        <taxon>Actinopterygii</taxon>
        <taxon>Neopterygii</taxon>
        <taxon>Teleostei</taxon>
        <taxon>Ostariophysi</taxon>
        <taxon>Siluriformes</taxon>
        <taxon>Bagridae</taxon>
        <taxon>Hemibagrus</taxon>
    </lineage>
</organism>
<dbReference type="PANTHER" id="PTHR47510:SF3">
    <property type="entry name" value="ENDO_EXONUCLEASE_PHOSPHATASE DOMAIN-CONTAINING PROTEIN"/>
    <property type="match status" value="1"/>
</dbReference>
<keyword evidence="2" id="KW-1185">Reference proteome</keyword>
<dbReference type="PANTHER" id="PTHR47510">
    <property type="entry name" value="REVERSE TRANSCRIPTASE DOMAIN-CONTAINING PROTEIN"/>
    <property type="match status" value="1"/>
</dbReference>
<reference evidence="1" key="1">
    <citation type="submission" date="2023-06" db="EMBL/GenBank/DDBJ databases">
        <title>Male Hemibagrus guttatus genome.</title>
        <authorList>
            <person name="Bian C."/>
        </authorList>
    </citation>
    <scope>NUCLEOTIDE SEQUENCE</scope>
    <source>
        <strain evidence="1">Male_cb2023</strain>
        <tissue evidence="1">Muscle</tissue>
    </source>
</reference>
<gene>
    <name evidence="1" type="ORF">QTP70_002065</name>
</gene>
<sequence length="293" mass="32703">MAEPSSARPRHPVGRVLLMDRTLESGKSRGGGVCLMVNSSWCNSVVYIPPEPDTDTALYELLEALTQDQTQHWDAALILAGDFNSANLKRGVPDFYRHITCPTRGERTLDHCYNTIKDGYKAQSRPPFGKSEHSAIFLMPKYKQRLKQEVPAQSEGHLVATLQYALDDADWDMFRCSSDDINVFTEAVVGFIRTFPNQKLWVDKTIRNAAGPDEISGQVLRACADQLAPVFTEIFNLSSTQLVIPKCFKESIIVPVPKKTHSAFQRLPPCSPDLNSDEVLGATGQRLHHLFTT</sequence>
<evidence type="ECO:0000313" key="2">
    <source>
        <dbReference type="Proteomes" id="UP001274896"/>
    </source>
</evidence>
<evidence type="ECO:0008006" key="3">
    <source>
        <dbReference type="Google" id="ProtNLM"/>
    </source>
</evidence>